<feature type="transmembrane region" description="Helical" evidence="5">
    <location>
        <begin position="14"/>
        <end position="35"/>
    </location>
</feature>
<dbReference type="EMBL" id="JAAIUW010000009">
    <property type="protein sequence ID" value="KAF7815369.1"/>
    <property type="molecule type" value="Genomic_DNA"/>
</dbReference>
<dbReference type="PROSITE" id="PS50929">
    <property type="entry name" value="ABC_TM1F"/>
    <property type="match status" value="1"/>
</dbReference>
<dbReference type="InterPro" id="IPR039421">
    <property type="entry name" value="Type_1_exporter"/>
</dbReference>
<keyword evidence="4 5" id="KW-0472">Membrane</keyword>
<dbReference type="Proteomes" id="UP000634136">
    <property type="component" value="Unassembled WGS sequence"/>
</dbReference>
<dbReference type="PANTHER" id="PTHR24222">
    <property type="entry name" value="ABC TRANSPORTER B FAMILY"/>
    <property type="match status" value="1"/>
</dbReference>
<dbReference type="Gene3D" id="1.20.1560.10">
    <property type="entry name" value="ABC transporter type 1, transmembrane domain"/>
    <property type="match status" value="1"/>
</dbReference>
<dbReference type="OrthoDB" id="1428621at2759"/>
<proteinExistence type="predicted"/>
<dbReference type="InterPro" id="IPR011527">
    <property type="entry name" value="ABC1_TM_dom"/>
</dbReference>
<comment type="caution">
    <text evidence="7">The sequence shown here is derived from an EMBL/GenBank/DDBJ whole genome shotgun (WGS) entry which is preliminary data.</text>
</comment>
<name>A0A834TDV0_9FABA</name>
<keyword evidence="3 5" id="KW-1133">Transmembrane helix</keyword>
<evidence type="ECO:0000313" key="8">
    <source>
        <dbReference type="Proteomes" id="UP000634136"/>
    </source>
</evidence>
<evidence type="ECO:0000256" key="4">
    <source>
        <dbReference type="ARBA" id="ARBA00023136"/>
    </source>
</evidence>
<dbReference type="PANTHER" id="PTHR24222:SF70">
    <property type="entry name" value="BRACHYTIC2"/>
    <property type="match status" value="1"/>
</dbReference>
<dbReference type="Pfam" id="PF00664">
    <property type="entry name" value="ABC_membrane"/>
    <property type="match status" value="1"/>
</dbReference>
<evidence type="ECO:0000256" key="2">
    <source>
        <dbReference type="ARBA" id="ARBA00022692"/>
    </source>
</evidence>
<dbReference type="SUPFAM" id="SSF90123">
    <property type="entry name" value="ABC transporter transmembrane region"/>
    <property type="match status" value="1"/>
</dbReference>
<accession>A0A834TDV0</accession>
<reference evidence="7" key="1">
    <citation type="submission" date="2020-09" db="EMBL/GenBank/DDBJ databases">
        <title>Genome-Enabled Discovery of Anthraquinone Biosynthesis in Senna tora.</title>
        <authorList>
            <person name="Kang S.-H."/>
            <person name="Pandey R.P."/>
            <person name="Lee C.-M."/>
            <person name="Sim J.-S."/>
            <person name="Jeong J.-T."/>
            <person name="Choi B.-S."/>
            <person name="Jung M."/>
            <person name="Ginzburg D."/>
            <person name="Zhao K."/>
            <person name="Won S.Y."/>
            <person name="Oh T.-J."/>
            <person name="Yu Y."/>
            <person name="Kim N.-H."/>
            <person name="Lee O.R."/>
            <person name="Lee T.-H."/>
            <person name="Bashyal P."/>
            <person name="Kim T.-S."/>
            <person name="Lee W.-H."/>
            <person name="Kawkins C."/>
            <person name="Kim C.-K."/>
            <person name="Kim J.S."/>
            <person name="Ahn B.O."/>
            <person name="Rhee S.Y."/>
            <person name="Sohng J.K."/>
        </authorList>
    </citation>
    <scope>NUCLEOTIDE SEQUENCE</scope>
    <source>
        <tissue evidence="7">Leaf</tissue>
    </source>
</reference>
<dbReference type="GO" id="GO:0140359">
    <property type="term" value="F:ABC-type transporter activity"/>
    <property type="evidence" value="ECO:0007669"/>
    <property type="project" value="InterPro"/>
</dbReference>
<gene>
    <name evidence="7" type="ORF">G2W53_029338</name>
</gene>
<evidence type="ECO:0000256" key="1">
    <source>
        <dbReference type="ARBA" id="ARBA00004141"/>
    </source>
</evidence>
<keyword evidence="8" id="KW-1185">Reference proteome</keyword>
<feature type="domain" description="ABC transmembrane type-1" evidence="6">
    <location>
        <begin position="1"/>
        <end position="104"/>
    </location>
</feature>
<dbReference type="InterPro" id="IPR036640">
    <property type="entry name" value="ABC1_TM_sf"/>
</dbReference>
<evidence type="ECO:0000256" key="3">
    <source>
        <dbReference type="ARBA" id="ARBA00022989"/>
    </source>
</evidence>
<dbReference type="AlphaFoldDB" id="A0A834TDV0"/>
<evidence type="ECO:0000256" key="5">
    <source>
        <dbReference type="SAM" id="Phobius"/>
    </source>
</evidence>
<protein>
    <submittedName>
        <fullName evidence="7">ABC transporter B family member 1</fullName>
    </submittedName>
</protein>
<organism evidence="7 8">
    <name type="scientific">Senna tora</name>
    <dbReference type="NCBI Taxonomy" id="362788"/>
    <lineage>
        <taxon>Eukaryota</taxon>
        <taxon>Viridiplantae</taxon>
        <taxon>Streptophyta</taxon>
        <taxon>Embryophyta</taxon>
        <taxon>Tracheophyta</taxon>
        <taxon>Spermatophyta</taxon>
        <taxon>Magnoliopsida</taxon>
        <taxon>eudicotyledons</taxon>
        <taxon>Gunneridae</taxon>
        <taxon>Pentapetalae</taxon>
        <taxon>rosids</taxon>
        <taxon>fabids</taxon>
        <taxon>Fabales</taxon>
        <taxon>Fabaceae</taxon>
        <taxon>Caesalpinioideae</taxon>
        <taxon>Cassia clade</taxon>
        <taxon>Senna</taxon>
    </lineage>
</organism>
<evidence type="ECO:0000313" key="7">
    <source>
        <dbReference type="EMBL" id="KAF7815369.1"/>
    </source>
</evidence>
<keyword evidence="2 5" id="KW-0812">Transmembrane</keyword>
<sequence length="150" mass="15170">MATFVSGFVVGFTAVWQLALVTLVVVPMIAVIGGIHTTTLAKLSGKSQEALSQAGNTVEQTVAQIRVVLAFLGENSALQAYSSALKVAQKIGYKTGLAKGMGLGDGTLKRGTQSDSDGRAALELLDKCPKVGGVGFEVGGGGGSLGCPTQ</sequence>
<evidence type="ECO:0000259" key="6">
    <source>
        <dbReference type="PROSITE" id="PS50929"/>
    </source>
</evidence>
<dbReference type="GO" id="GO:0005886">
    <property type="term" value="C:plasma membrane"/>
    <property type="evidence" value="ECO:0007669"/>
    <property type="project" value="TreeGrafter"/>
</dbReference>
<dbReference type="GO" id="GO:0005524">
    <property type="term" value="F:ATP binding"/>
    <property type="evidence" value="ECO:0007669"/>
    <property type="project" value="InterPro"/>
</dbReference>
<comment type="subcellular location">
    <subcellularLocation>
        <location evidence="1">Membrane</location>
        <topology evidence="1">Multi-pass membrane protein</topology>
    </subcellularLocation>
</comment>